<name>A0A1B1CAU2_RHILE</name>
<sequence>MLELRPNCECCDKDLPPDSTQARICTYECTFCADCVDGVLKGVCPNCGGNLVERPIRPAAMLAKNPASTKRVMKAEGCAPKAA</sequence>
<dbReference type="EMBL" id="CP016286">
    <property type="protein sequence ID" value="ANP86877.1"/>
    <property type="molecule type" value="Genomic_DNA"/>
</dbReference>
<organism evidence="1 2">
    <name type="scientific">Rhizobium leguminosarum</name>
    <dbReference type="NCBI Taxonomy" id="384"/>
    <lineage>
        <taxon>Bacteria</taxon>
        <taxon>Pseudomonadati</taxon>
        <taxon>Pseudomonadota</taxon>
        <taxon>Alphaproteobacteria</taxon>
        <taxon>Hyphomicrobiales</taxon>
        <taxon>Rhizobiaceae</taxon>
        <taxon>Rhizobium/Agrobacterium group</taxon>
        <taxon>Rhizobium</taxon>
    </lineage>
</organism>
<dbReference type="OrthoDB" id="9808883at2"/>
<protein>
    <recommendedName>
        <fullName evidence="3">DUF1272 domain-containing protein</fullName>
    </recommendedName>
</protein>
<dbReference type="AlphaFoldDB" id="A0A1B1CAU2"/>
<evidence type="ECO:0000313" key="1">
    <source>
        <dbReference type="EMBL" id="ANP86877.1"/>
    </source>
</evidence>
<evidence type="ECO:0008006" key="3">
    <source>
        <dbReference type="Google" id="ProtNLM"/>
    </source>
</evidence>
<dbReference type="InterPro" id="IPR010696">
    <property type="entry name" value="DUF1272"/>
</dbReference>
<dbReference type="Proteomes" id="UP000092691">
    <property type="component" value="Chromosome"/>
</dbReference>
<reference evidence="1 2" key="1">
    <citation type="submission" date="2016-06" db="EMBL/GenBank/DDBJ databases">
        <title>Microsymbionts genomes from the relict species Vavilovia formosa.</title>
        <authorList>
            <person name="Chirak E."/>
            <person name="Kimeklis A."/>
            <person name="Andronov E."/>
        </authorList>
    </citation>
    <scope>NUCLEOTIDE SEQUENCE [LARGE SCALE GENOMIC DNA]</scope>
    <source>
        <strain evidence="1 2">Vaf10</strain>
    </source>
</reference>
<proteinExistence type="predicted"/>
<gene>
    <name evidence="1" type="ORF">BA011_14815</name>
</gene>
<dbReference type="RefSeq" id="WP_065281023.1">
    <property type="nucleotide sequence ID" value="NZ_CP016286.1"/>
</dbReference>
<evidence type="ECO:0000313" key="2">
    <source>
        <dbReference type="Proteomes" id="UP000092691"/>
    </source>
</evidence>
<accession>A0A1B1CAU2</accession>
<dbReference type="Pfam" id="PF06906">
    <property type="entry name" value="DUF1272"/>
    <property type="match status" value="1"/>
</dbReference>